<dbReference type="PROSITE" id="PS00211">
    <property type="entry name" value="ABC_TRANSPORTER_1"/>
    <property type="match status" value="1"/>
</dbReference>
<dbReference type="SMART" id="SM00382">
    <property type="entry name" value="AAA"/>
    <property type="match status" value="2"/>
</dbReference>
<evidence type="ECO:0000256" key="3">
    <source>
        <dbReference type="SAM" id="MobiDB-lite"/>
    </source>
</evidence>
<dbReference type="PANTHER" id="PTHR42855">
    <property type="entry name" value="ABC TRANSPORTER ATP-BINDING SUBUNIT"/>
    <property type="match status" value="1"/>
</dbReference>
<organism evidence="5 6">
    <name type="scientific">Phocaeicola vulgatus</name>
    <name type="common">Bacteroides vulgatus</name>
    <dbReference type="NCBI Taxonomy" id="821"/>
    <lineage>
        <taxon>Bacteria</taxon>
        <taxon>Pseudomonadati</taxon>
        <taxon>Bacteroidota</taxon>
        <taxon>Bacteroidia</taxon>
        <taxon>Bacteroidales</taxon>
        <taxon>Bacteroidaceae</taxon>
        <taxon>Phocaeicola</taxon>
    </lineage>
</organism>
<dbReference type="Proteomes" id="UP000460950">
    <property type="component" value="Unassembled WGS sequence"/>
</dbReference>
<dbReference type="SUPFAM" id="SSF52540">
    <property type="entry name" value="P-loop containing nucleoside triphosphate hydrolases"/>
    <property type="match status" value="2"/>
</dbReference>
<dbReference type="Pfam" id="PF00005">
    <property type="entry name" value="ABC_tran"/>
    <property type="match status" value="2"/>
</dbReference>
<dbReference type="EMBL" id="VULU01000043">
    <property type="protein sequence ID" value="MSS50168.1"/>
    <property type="molecule type" value="Genomic_DNA"/>
</dbReference>
<comment type="caution">
    <text evidence="5">The sequence shown here is derived from an EMBL/GenBank/DDBJ whole genome shotgun (WGS) entry which is preliminary data.</text>
</comment>
<dbReference type="InterPro" id="IPR003439">
    <property type="entry name" value="ABC_transporter-like_ATP-bd"/>
</dbReference>
<proteinExistence type="predicted"/>
<sequence length="532" mass="59303">MSLQVQGLSYIHPNKDILFQNISFSVTSGDKRAIIGNNGIGKSTLLKILAGRLAPSAGTVLCDDRLYLVPQHFGQYNDQTVAEALGLSKKLQALSAILGGRGTENDFAVLNDEWDLEEQILAAFTKWGIDYITPDMSLASLSGGEKAKVFLAGIEIFKPDMILMDEPTNHLDMKGRAQLYDFVQKTNSATVIVSHDRALLNLMPGIFEMSSTGMQFYPMNYSQYKETVDAEYAAKVASLQNEQKELKKAEKLAQKTMERQQKHASRGEKHSAGQGIARIAMGNRRDSSEAATSHLNKVQQEKLQRMSQKVHEIRASISDDKSVKINISNSDMHGSKRLIEADGLTYRYEGRNVLWQDDPLSFSISSGERIWLQGDNGSGKTTLLKLIAGSLQPTTGKIWRRGSLNILYLDQEYSCIDNDKTVYGLLESCNSKKPEHELKMLLNRFMFTAQTWDKKCVCLSGGERMKLALCCLLIAEKAPDIIIADEPTNNIDISCMDILADTLKNYIGTLLIVSHDEQFIHDIGIKRIISIH</sequence>
<dbReference type="CDD" id="cd03221">
    <property type="entry name" value="ABCF_EF-3"/>
    <property type="match status" value="2"/>
</dbReference>
<dbReference type="FunFam" id="3.40.50.300:FF:001320">
    <property type="entry name" value="Heme ABC transporter ATP-binding protein"/>
    <property type="match status" value="1"/>
</dbReference>
<accession>A0A7K0JKM8</accession>
<dbReference type="Gene3D" id="3.40.50.300">
    <property type="entry name" value="P-loop containing nucleotide triphosphate hydrolases"/>
    <property type="match status" value="2"/>
</dbReference>
<gene>
    <name evidence="5" type="ORF">FYJ30_18180</name>
</gene>
<dbReference type="InterPro" id="IPR003593">
    <property type="entry name" value="AAA+_ATPase"/>
</dbReference>
<name>A0A7K0JKM8_PHOVU</name>
<dbReference type="GO" id="GO:0016887">
    <property type="term" value="F:ATP hydrolysis activity"/>
    <property type="evidence" value="ECO:0007669"/>
    <property type="project" value="InterPro"/>
</dbReference>
<feature type="domain" description="ABC transporter" evidence="4">
    <location>
        <begin position="3"/>
        <end position="237"/>
    </location>
</feature>
<dbReference type="InterPro" id="IPR051309">
    <property type="entry name" value="ABCF_ATPase"/>
</dbReference>
<protein>
    <submittedName>
        <fullName evidence="5">ABC-F family ATP-binding cassette domain-containing protein</fullName>
    </submittedName>
</protein>
<feature type="domain" description="ABC transporter" evidence="4">
    <location>
        <begin position="339"/>
        <end position="532"/>
    </location>
</feature>
<dbReference type="PANTHER" id="PTHR42855:SF2">
    <property type="entry name" value="DRUG RESISTANCE ABC TRANSPORTER,ATP-BINDING PROTEIN"/>
    <property type="match status" value="1"/>
</dbReference>
<keyword evidence="1" id="KW-0547">Nucleotide-binding</keyword>
<evidence type="ECO:0000256" key="2">
    <source>
        <dbReference type="ARBA" id="ARBA00022840"/>
    </source>
</evidence>
<dbReference type="InterPro" id="IPR017871">
    <property type="entry name" value="ABC_transporter-like_CS"/>
</dbReference>
<reference evidence="5 6" key="1">
    <citation type="submission" date="2019-09" db="EMBL/GenBank/DDBJ databases">
        <title>In-depth cultivation of the pig gut microbiome towards novel bacterial diversity and tailored functional studies.</title>
        <authorList>
            <person name="Wylensek D."/>
            <person name="Hitch T.C.A."/>
            <person name="Clavel T."/>
        </authorList>
    </citation>
    <scope>NUCLEOTIDE SEQUENCE [LARGE SCALE GENOMIC DNA]</scope>
    <source>
        <strain evidence="5 6">WCA-389-WT-3C</strain>
    </source>
</reference>
<feature type="region of interest" description="Disordered" evidence="3">
    <location>
        <begin position="252"/>
        <end position="306"/>
    </location>
</feature>
<feature type="compositionally biased region" description="Polar residues" evidence="3">
    <location>
        <begin position="289"/>
        <end position="298"/>
    </location>
</feature>
<evidence type="ECO:0000259" key="4">
    <source>
        <dbReference type="PROSITE" id="PS50893"/>
    </source>
</evidence>
<evidence type="ECO:0000313" key="5">
    <source>
        <dbReference type="EMBL" id="MSS50168.1"/>
    </source>
</evidence>
<dbReference type="GO" id="GO:0005524">
    <property type="term" value="F:ATP binding"/>
    <property type="evidence" value="ECO:0007669"/>
    <property type="project" value="UniProtKB-KW"/>
</dbReference>
<evidence type="ECO:0000313" key="6">
    <source>
        <dbReference type="Proteomes" id="UP000460950"/>
    </source>
</evidence>
<dbReference type="PROSITE" id="PS50893">
    <property type="entry name" value="ABC_TRANSPORTER_2"/>
    <property type="match status" value="2"/>
</dbReference>
<dbReference type="RefSeq" id="WP_154577671.1">
    <property type="nucleotide sequence ID" value="NZ_VULU01000043.1"/>
</dbReference>
<dbReference type="InterPro" id="IPR027417">
    <property type="entry name" value="P-loop_NTPase"/>
</dbReference>
<feature type="compositionally biased region" description="Basic and acidic residues" evidence="3">
    <location>
        <begin position="252"/>
        <end position="271"/>
    </location>
</feature>
<dbReference type="AlphaFoldDB" id="A0A7K0JKM8"/>
<keyword evidence="2 5" id="KW-0067">ATP-binding</keyword>
<evidence type="ECO:0000256" key="1">
    <source>
        <dbReference type="ARBA" id="ARBA00022741"/>
    </source>
</evidence>